<proteinExistence type="predicted"/>
<dbReference type="Gene3D" id="3.30.420.10">
    <property type="entry name" value="Ribonuclease H-like superfamily/Ribonuclease H"/>
    <property type="match status" value="1"/>
</dbReference>
<dbReference type="GO" id="GO:0030014">
    <property type="term" value="C:CCR4-NOT complex"/>
    <property type="evidence" value="ECO:0007669"/>
    <property type="project" value="InterPro"/>
</dbReference>
<dbReference type="AlphaFoldDB" id="A0A6P5GPU8"/>
<dbReference type="InterPro" id="IPR039637">
    <property type="entry name" value="CNOT7/CNOT8/Pop2"/>
</dbReference>
<keyword evidence="1" id="KW-1185">Reference proteome</keyword>
<dbReference type="InterPro" id="IPR036397">
    <property type="entry name" value="RNaseH_sf"/>
</dbReference>
<dbReference type="GO" id="GO:0004535">
    <property type="term" value="F:poly(A)-specific ribonuclease activity"/>
    <property type="evidence" value="ECO:0007669"/>
    <property type="project" value="InterPro"/>
</dbReference>
<evidence type="ECO:0000313" key="1">
    <source>
        <dbReference type="Proteomes" id="UP000515123"/>
    </source>
</evidence>
<name>A0A6P5GPU8_ANACO</name>
<accession>A0A6P5GPU8</accession>
<reference evidence="1" key="1">
    <citation type="journal article" date="2015" name="Nat. Genet.">
        <title>The pineapple genome and the evolution of CAM photosynthesis.</title>
        <authorList>
            <person name="Ming R."/>
            <person name="VanBuren R."/>
            <person name="Wai C.M."/>
            <person name="Tang H."/>
            <person name="Schatz M.C."/>
            <person name="Bowers J.E."/>
            <person name="Lyons E."/>
            <person name="Wang M.L."/>
            <person name="Chen J."/>
            <person name="Biggers E."/>
            <person name="Zhang J."/>
            <person name="Huang L."/>
            <person name="Zhang L."/>
            <person name="Miao W."/>
            <person name="Zhang J."/>
            <person name="Ye Z."/>
            <person name="Miao C."/>
            <person name="Lin Z."/>
            <person name="Wang H."/>
            <person name="Zhou H."/>
            <person name="Yim W.C."/>
            <person name="Priest H.D."/>
            <person name="Zheng C."/>
            <person name="Woodhouse M."/>
            <person name="Edger P.P."/>
            <person name="Guyot R."/>
            <person name="Guo H.B."/>
            <person name="Guo H."/>
            <person name="Zheng G."/>
            <person name="Singh R."/>
            <person name="Sharma A."/>
            <person name="Min X."/>
            <person name="Zheng Y."/>
            <person name="Lee H."/>
            <person name="Gurtowski J."/>
            <person name="Sedlazeck F.J."/>
            <person name="Harkess A."/>
            <person name="McKain M.R."/>
            <person name="Liao Z."/>
            <person name="Fang J."/>
            <person name="Liu J."/>
            <person name="Zhang X."/>
            <person name="Zhang Q."/>
            <person name="Hu W."/>
            <person name="Qin Y."/>
            <person name="Wang K."/>
            <person name="Chen L.Y."/>
            <person name="Shirley N."/>
            <person name="Lin Y.R."/>
            <person name="Liu L.Y."/>
            <person name="Hernandez A.G."/>
            <person name="Wright C.L."/>
            <person name="Bulone V."/>
            <person name="Tuskan G.A."/>
            <person name="Heath K."/>
            <person name="Zee F."/>
            <person name="Moore P.H."/>
            <person name="Sunkar R."/>
            <person name="Leebens-Mack J.H."/>
            <person name="Mockler T."/>
            <person name="Bennetzen J.L."/>
            <person name="Freeling M."/>
            <person name="Sankoff D."/>
            <person name="Paterson A.H."/>
            <person name="Zhu X."/>
            <person name="Yang X."/>
            <person name="Smith J.A."/>
            <person name="Cushman J.C."/>
            <person name="Paull R.E."/>
            <person name="Yu Q."/>
        </authorList>
    </citation>
    <scope>NUCLEOTIDE SEQUENCE [LARGE SCALE GENOMIC DNA]</scope>
    <source>
        <strain evidence="1">cv. F153</strain>
    </source>
</reference>
<dbReference type="InterPro" id="IPR012337">
    <property type="entry name" value="RNaseH-like_sf"/>
</dbReference>
<dbReference type="GO" id="GO:0003676">
    <property type="term" value="F:nucleic acid binding"/>
    <property type="evidence" value="ECO:0007669"/>
    <property type="project" value="InterPro"/>
</dbReference>
<dbReference type="OrthoDB" id="1679657at2759"/>
<dbReference type="PANTHER" id="PTHR10797">
    <property type="entry name" value="CCR4-NOT TRANSCRIPTION COMPLEX SUBUNIT"/>
    <property type="match status" value="1"/>
</dbReference>
<dbReference type="RefSeq" id="XP_020109924.1">
    <property type="nucleotide sequence ID" value="XM_020254335.1"/>
</dbReference>
<reference evidence="2" key="2">
    <citation type="submission" date="2025-08" db="UniProtKB">
        <authorList>
            <consortium name="RefSeq"/>
        </authorList>
    </citation>
    <scope>IDENTIFICATION</scope>
    <source>
        <tissue evidence="2">Leaf</tissue>
    </source>
</reference>
<sequence length="121" mass="13585">MIWVTFHGAYDFGYVVKALLGGRRLPPRMDDFLALVRYYFGPLVFDVKHLMRHCQRMVGGLENAAKLLSVPRDVERAHQAGSDALLAARVFAELTRVYFAGRYDILGAFAAGVLYGLEPLH</sequence>
<evidence type="ECO:0000313" key="2">
    <source>
        <dbReference type="RefSeq" id="XP_020109924.1"/>
    </source>
</evidence>
<protein>
    <submittedName>
        <fullName evidence="2">Probable CCR4-associated factor 1 homolog 11</fullName>
    </submittedName>
</protein>
<dbReference type="SUPFAM" id="SSF53098">
    <property type="entry name" value="Ribonuclease H-like"/>
    <property type="match status" value="1"/>
</dbReference>
<gene>
    <name evidence="2" type="primary">LOC109725233</name>
</gene>
<organism evidence="1 2">
    <name type="scientific">Ananas comosus</name>
    <name type="common">Pineapple</name>
    <name type="synonym">Ananas ananas</name>
    <dbReference type="NCBI Taxonomy" id="4615"/>
    <lineage>
        <taxon>Eukaryota</taxon>
        <taxon>Viridiplantae</taxon>
        <taxon>Streptophyta</taxon>
        <taxon>Embryophyta</taxon>
        <taxon>Tracheophyta</taxon>
        <taxon>Spermatophyta</taxon>
        <taxon>Magnoliopsida</taxon>
        <taxon>Liliopsida</taxon>
        <taxon>Poales</taxon>
        <taxon>Bromeliaceae</taxon>
        <taxon>Bromelioideae</taxon>
        <taxon>Ananas</taxon>
    </lineage>
</organism>
<dbReference type="GeneID" id="109725233"/>
<dbReference type="Proteomes" id="UP000515123">
    <property type="component" value="Linkage group 19"/>
</dbReference>